<evidence type="ECO:0000313" key="2">
    <source>
        <dbReference type="EMBL" id="QCL80584.1"/>
    </source>
</evidence>
<dbReference type="Proteomes" id="UP000298579">
    <property type="component" value="Chromosome linear"/>
</dbReference>
<evidence type="ECO:0000256" key="1">
    <source>
        <dbReference type="ARBA" id="ARBA00007274"/>
    </source>
</evidence>
<reference evidence="2 3" key="1">
    <citation type="submission" date="2019-04" db="EMBL/GenBank/DDBJ databases">
        <title>Complete genome sequence of Agrobacterium tumefaciens CFBP5877.</title>
        <authorList>
            <person name="Huang Y.-Y."/>
            <person name="Chiang H.-Y."/>
            <person name="Chou L."/>
            <person name="Lai E.-M."/>
            <person name="Kuo C.-H."/>
        </authorList>
    </citation>
    <scope>NUCLEOTIDE SEQUENCE [LARGE SCALE GENOMIC DNA]</scope>
    <source>
        <strain evidence="2 3">CFBP5877</strain>
    </source>
</reference>
<dbReference type="PANTHER" id="PTHR43300:SF4">
    <property type="entry name" value="ACYL-[ACYL-CARRIER-PROTEIN]--UDP-N-ACETYLGLUCOSAMINE O-ACYLTRANSFERASE"/>
    <property type="match status" value="1"/>
</dbReference>
<dbReference type="InterPro" id="IPR020019">
    <property type="entry name" value="AcTrfase_PglD-like"/>
</dbReference>
<dbReference type="InterPro" id="IPR001451">
    <property type="entry name" value="Hexapep"/>
</dbReference>
<dbReference type="SUPFAM" id="SSF51161">
    <property type="entry name" value="Trimeric LpxA-like enzymes"/>
    <property type="match status" value="1"/>
</dbReference>
<dbReference type="Pfam" id="PF00132">
    <property type="entry name" value="Hexapep"/>
    <property type="match status" value="2"/>
</dbReference>
<dbReference type="PANTHER" id="PTHR43300">
    <property type="entry name" value="ACETYLTRANSFERASE"/>
    <property type="match status" value="1"/>
</dbReference>
<dbReference type="Gene3D" id="2.160.10.10">
    <property type="entry name" value="Hexapeptide repeat proteins"/>
    <property type="match status" value="1"/>
</dbReference>
<dbReference type="InterPro" id="IPR011004">
    <property type="entry name" value="Trimer_LpxA-like_sf"/>
</dbReference>
<evidence type="ECO:0000313" key="3">
    <source>
        <dbReference type="Proteomes" id="UP000298579"/>
    </source>
</evidence>
<gene>
    <name evidence="2" type="ORF">CFBP5877_15500</name>
</gene>
<name>A0AAE6EFS6_AGRTU</name>
<sequence length="221" mass="23761">MTRPLILFGTGEIAELAHFYFTRDSDHHVVAFCVDGSYLREDHFQGLPVLAFEEVSAHFAPETHAMFVALAYAKLNDLRAEKVAAAEAAGYELTSYVSSRATVLNDGHFGPNAFVLENNTIQPFATIGRNVTLWSGNHIGHHSTIGDNVFISSHVVVSGGVTIGENCFIGVNSTLRDHVTVGARCVLGAGTVVLADMEAGGVYSPTATERSRVPSSRLRTI</sequence>
<dbReference type="EMBL" id="CP039898">
    <property type="protein sequence ID" value="QCL80584.1"/>
    <property type="molecule type" value="Genomic_DNA"/>
</dbReference>
<dbReference type="RefSeq" id="WP_080829913.1">
    <property type="nucleotide sequence ID" value="NZ_CP039889.1"/>
</dbReference>
<comment type="similarity">
    <text evidence="1">Belongs to the transferase hexapeptide repeat family.</text>
</comment>
<dbReference type="CDD" id="cd03360">
    <property type="entry name" value="LbH_AT_putative"/>
    <property type="match status" value="1"/>
</dbReference>
<organism evidence="2 3">
    <name type="scientific">Agrobacterium tumefaciens</name>
    <dbReference type="NCBI Taxonomy" id="358"/>
    <lineage>
        <taxon>Bacteria</taxon>
        <taxon>Pseudomonadati</taxon>
        <taxon>Pseudomonadota</taxon>
        <taxon>Alphaproteobacteria</taxon>
        <taxon>Hyphomicrobiales</taxon>
        <taxon>Rhizobiaceae</taxon>
        <taxon>Rhizobium/Agrobacterium group</taxon>
        <taxon>Agrobacterium</taxon>
        <taxon>Agrobacterium tumefaciens complex</taxon>
    </lineage>
</organism>
<protein>
    <submittedName>
        <fullName evidence="2">Acetyltransferase</fullName>
    </submittedName>
</protein>
<dbReference type="AlphaFoldDB" id="A0AAE6EFS6"/>
<dbReference type="InterPro" id="IPR050179">
    <property type="entry name" value="Trans_hexapeptide_repeat"/>
</dbReference>
<dbReference type="NCBIfam" id="TIGR03570">
    <property type="entry name" value="NeuD_NnaD"/>
    <property type="match status" value="1"/>
</dbReference>
<proteinExistence type="inferred from homology"/>
<accession>A0AAE6EFS6</accession>